<evidence type="ECO:0000259" key="5">
    <source>
        <dbReference type="PROSITE" id="PS51526"/>
    </source>
</evidence>
<accession>A0A1E3PS74</accession>
<dbReference type="PANTHER" id="PTHR22970:SF14">
    <property type="entry name" value="AT-RICH INTERACTIVE DOMAIN-CONTAINING PROTEIN 2"/>
    <property type="match status" value="1"/>
</dbReference>
<keyword evidence="2" id="KW-0805">Transcription regulation</keyword>
<keyword evidence="4" id="KW-0539">Nucleus</keyword>
<gene>
    <name evidence="6" type="ORF">NADFUDRAFT_48919</name>
</gene>
<dbReference type="GO" id="GO:0006355">
    <property type="term" value="P:regulation of DNA-templated transcription"/>
    <property type="evidence" value="ECO:0007669"/>
    <property type="project" value="InterPro"/>
</dbReference>
<dbReference type="GO" id="GO:0006325">
    <property type="term" value="P:chromatin organization"/>
    <property type="evidence" value="ECO:0007669"/>
    <property type="project" value="UniProtKB-KW"/>
</dbReference>
<dbReference type="PROSITE" id="PS51526">
    <property type="entry name" value="RFX_DBD"/>
    <property type="match status" value="1"/>
</dbReference>
<dbReference type="GO" id="GO:0003677">
    <property type="term" value="F:DNA binding"/>
    <property type="evidence" value="ECO:0007669"/>
    <property type="project" value="InterPro"/>
</dbReference>
<dbReference type="PANTHER" id="PTHR22970">
    <property type="entry name" value="AT-RICH INTERACTIVE DOMAIN-CONTAINING PROTEIN 2"/>
    <property type="match status" value="1"/>
</dbReference>
<evidence type="ECO:0000256" key="3">
    <source>
        <dbReference type="ARBA" id="ARBA00023163"/>
    </source>
</evidence>
<dbReference type="AlphaFoldDB" id="A0A1E3PS74"/>
<evidence type="ECO:0000313" key="6">
    <source>
        <dbReference type="EMBL" id="ODQ68269.1"/>
    </source>
</evidence>
<protein>
    <recommendedName>
        <fullName evidence="5">RFX-type winged-helix domain-containing protein</fullName>
    </recommendedName>
</protein>
<dbReference type="Proteomes" id="UP000095009">
    <property type="component" value="Unassembled WGS sequence"/>
</dbReference>
<evidence type="ECO:0000256" key="1">
    <source>
        <dbReference type="ARBA" id="ARBA00022853"/>
    </source>
</evidence>
<reference evidence="6 7" key="1">
    <citation type="journal article" date="2016" name="Proc. Natl. Acad. Sci. U.S.A.">
        <title>Comparative genomics of biotechnologically important yeasts.</title>
        <authorList>
            <person name="Riley R."/>
            <person name="Haridas S."/>
            <person name="Wolfe K.H."/>
            <person name="Lopes M.R."/>
            <person name="Hittinger C.T."/>
            <person name="Goeker M."/>
            <person name="Salamov A.A."/>
            <person name="Wisecaver J.H."/>
            <person name="Long T.M."/>
            <person name="Calvey C.H."/>
            <person name="Aerts A.L."/>
            <person name="Barry K.W."/>
            <person name="Choi C."/>
            <person name="Clum A."/>
            <person name="Coughlan A.Y."/>
            <person name="Deshpande S."/>
            <person name="Douglass A.P."/>
            <person name="Hanson S.J."/>
            <person name="Klenk H.-P."/>
            <person name="LaButti K.M."/>
            <person name="Lapidus A."/>
            <person name="Lindquist E.A."/>
            <person name="Lipzen A.M."/>
            <person name="Meier-Kolthoff J.P."/>
            <person name="Ohm R.A."/>
            <person name="Otillar R.P."/>
            <person name="Pangilinan J.L."/>
            <person name="Peng Y."/>
            <person name="Rokas A."/>
            <person name="Rosa C.A."/>
            <person name="Scheuner C."/>
            <person name="Sibirny A.A."/>
            <person name="Slot J.C."/>
            <person name="Stielow J.B."/>
            <person name="Sun H."/>
            <person name="Kurtzman C.P."/>
            <person name="Blackwell M."/>
            <person name="Grigoriev I.V."/>
            <person name="Jeffries T.W."/>
        </authorList>
    </citation>
    <scope>NUCLEOTIDE SEQUENCE [LARGE SCALE GENOMIC DNA]</scope>
    <source>
        <strain evidence="6 7">DSM 6958</strain>
    </source>
</reference>
<keyword evidence="3" id="KW-0804">Transcription</keyword>
<dbReference type="InterPro" id="IPR052406">
    <property type="entry name" value="Chromatin_Remodeling_Comp"/>
</dbReference>
<dbReference type="STRING" id="857566.A0A1E3PS74"/>
<evidence type="ECO:0000256" key="4">
    <source>
        <dbReference type="ARBA" id="ARBA00023242"/>
    </source>
</evidence>
<dbReference type="OrthoDB" id="338531at2759"/>
<keyword evidence="7" id="KW-1185">Reference proteome</keyword>
<name>A0A1E3PS74_9ASCO</name>
<feature type="domain" description="RFX-type winged-helix" evidence="5">
    <location>
        <begin position="445"/>
        <end position="525"/>
    </location>
</feature>
<proteinExistence type="predicted"/>
<evidence type="ECO:0000256" key="2">
    <source>
        <dbReference type="ARBA" id="ARBA00023015"/>
    </source>
</evidence>
<sequence length="621" mass="68315">MSRSNETYSASGRVLRHAPTPRVLYTPEVHTPRTRQERERAAAIANGMRSGSNTPYGNYGSPNSNAVNGGFNGAFYPSQPFNNSYNNNINNPINNSFPNNSTIPIPVLTPANNSQAFASKRITKPSANEMGAGQSGVDYMKRITMSLQSNLPAELDFALGALVQVSFANAELFKLKIYADMTRALIAKVLTSPLLLPDQTKSLSSDDNILDDILEDDSQAAEAQKVLEAFLVLRNASLDPENALVLVHHVDFCQLVLRGLQLPEKSSSTRGELRTYCVEIAESLSLYMAPLSAQDPYVIAFVNLILTTDDKSILIYALHALTRFMIRDRNPIALSTQFSALLIDRILALLLLRDESILVPVLDFLLHYTKLPANVSFLVSRSAQTAQLVSTHLCRLLKYNVEVLTTPLDVIRLPRRTKKPAPATHPTIPPVMLAELLKLDEPHRATMWMRTSYESDPDGEVTQISLWKAYESQFETYAREQGKRLLPAVDFIKNVTAAFKDSAAMVVNFPDGQRKFIIKGIRPRECAVSLQELNNPESVEPATTTMSGNTSAAPDIPPSPVWFSAVSVLQNMATSRPGKELLNPHTAALVAVGIHNPVIFPGVVMILETLSQSPLEGPVEE</sequence>
<dbReference type="InterPro" id="IPR003150">
    <property type="entry name" value="DNA-bd_RFX"/>
</dbReference>
<organism evidence="6 7">
    <name type="scientific">Nadsonia fulvescens var. elongata DSM 6958</name>
    <dbReference type="NCBI Taxonomy" id="857566"/>
    <lineage>
        <taxon>Eukaryota</taxon>
        <taxon>Fungi</taxon>
        <taxon>Dikarya</taxon>
        <taxon>Ascomycota</taxon>
        <taxon>Saccharomycotina</taxon>
        <taxon>Dipodascomycetes</taxon>
        <taxon>Dipodascales</taxon>
        <taxon>Dipodascales incertae sedis</taxon>
        <taxon>Nadsonia</taxon>
    </lineage>
</organism>
<keyword evidence="1" id="KW-0156">Chromatin regulator</keyword>
<dbReference type="EMBL" id="KV454406">
    <property type="protein sequence ID" value="ODQ68269.1"/>
    <property type="molecule type" value="Genomic_DNA"/>
</dbReference>
<evidence type="ECO:0000313" key="7">
    <source>
        <dbReference type="Proteomes" id="UP000095009"/>
    </source>
</evidence>
<dbReference type="GO" id="GO:0016586">
    <property type="term" value="C:RSC-type complex"/>
    <property type="evidence" value="ECO:0007669"/>
    <property type="project" value="TreeGrafter"/>
</dbReference>